<keyword evidence="2 4" id="KW-0808">Transferase</keyword>
<dbReference type="CDD" id="cd16664">
    <property type="entry name" value="RING-Ubox_PUB"/>
    <property type="match status" value="1"/>
</dbReference>
<dbReference type="InterPro" id="IPR013083">
    <property type="entry name" value="Znf_RING/FYVE/PHD"/>
</dbReference>
<dbReference type="SMART" id="SM00504">
    <property type="entry name" value="Ubox"/>
    <property type="match status" value="1"/>
</dbReference>
<dbReference type="PANTHER" id="PTHR22849">
    <property type="entry name" value="WDSAM1 PROTEIN"/>
    <property type="match status" value="1"/>
</dbReference>
<dbReference type="SUPFAM" id="SSF57850">
    <property type="entry name" value="RING/U-box"/>
    <property type="match status" value="1"/>
</dbReference>
<evidence type="ECO:0000313" key="6">
    <source>
        <dbReference type="EMBL" id="KAK4491520.1"/>
    </source>
</evidence>
<dbReference type="InterPro" id="IPR058678">
    <property type="entry name" value="ARM_PUB"/>
</dbReference>
<dbReference type="PANTHER" id="PTHR22849:SF142">
    <property type="entry name" value="U-BOX DOMAIN-CONTAINING PROTEIN 31"/>
    <property type="match status" value="1"/>
</dbReference>
<feature type="domain" description="U-box" evidence="5">
    <location>
        <begin position="61"/>
        <end position="135"/>
    </location>
</feature>
<keyword evidence="3 4" id="KW-0833">Ubl conjugation pathway</keyword>
<dbReference type="EC" id="2.3.2.27" evidence="4"/>
<dbReference type="Proteomes" id="UP001291926">
    <property type="component" value="Unassembled WGS sequence"/>
</dbReference>
<comment type="catalytic activity">
    <reaction evidence="4">
        <text>S-ubiquitinyl-[E2 ubiquitin-conjugating enzyme]-L-cysteine + [acceptor protein]-L-lysine = [E2 ubiquitin-conjugating enzyme]-L-cysteine + N(6)-ubiquitinyl-[acceptor protein]-L-lysine.</text>
        <dbReference type="EC" id="2.3.2.27"/>
    </reaction>
</comment>
<evidence type="ECO:0000256" key="2">
    <source>
        <dbReference type="ARBA" id="ARBA00022679"/>
    </source>
</evidence>
<dbReference type="Pfam" id="PF25598">
    <property type="entry name" value="ARM_PUB"/>
    <property type="match status" value="1"/>
</dbReference>
<evidence type="ECO:0000256" key="3">
    <source>
        <dbReference type="ARBA" id="ARBA00022786"/>
    </source>
</evidence>
<sequence>MPMYQPSKKDGHLGFEDGRILDLDTAVKDGVLGGVAGGGYGGGIGEKLDLKKMIEELNLSEVPSVFICPISLEPMQDPVTLCTGQTYEKSNILKWFSLGHYTCPTTMQELWDDTVTPNKTLHQLIYTWFSQKYVQMKKRSEDAQGRASEFLTTLKKVKGQARIQTLKDLNRVVATHSTARKTVVDEGGVAIFSSLLGPFTSYAVGSEVIAILVNLTLSSESKTNLMQPAKVSSIVDILNEGSIETKGWARDGFGVRDIGIVNFGIDTFHSKPAP</sequence>
<organism evidence="6 7">
    <name type="scientific">Penstemon davidsonii</name>
    <dbReference type="NCBI Taxonomy" id="160366"/>
    <lineage>
        <taxon>Eukaryota</taxon>
        <taxon>Viridiplantae</taxon>
        <taxon>Streptophyta</taxon>
        <taxon>Embryophyta</taxon>
        <taxon>Tracheophyta</taxon>
        <taxon>Spermatophyta</taxon>
        <taxon>Magnoliopsida</taxon>
        <taxon>eudicotyledons</taxon>
        <taxon>Gunneridae</taxon>
        <taxon>Pentapetalae</taxon>
        <taxon>asterids</taxon>
        <taxon>lamiids</taxon>
        <taxon>Lamiales</taxon>
        <taxon>Plantaginaceae</taxon>
        <taxon>Cheloneae</taxon>
        <taxon>Penstemon</taxon>
    </lineage>
</organism>
<dbReference type="PROSITE" id="PS51698">
    <property type="entry name" value="U_BOX"/>
    <property type="match status" value="1"/>
</dbReference>
<dbReference type="Gene3D" id="3.30.40.10">
    <property type="entry name" value="Zinc/RING finger domain, C3HC4 (zinc finger)"/>
    <property type="match status" value="1"/>
</dbReference>
<name>A0ABR0DQN9_9LAMI</name>
<comment type="function">
    <text evidence="4">Functions as an E3 ubiquitin ligase.</text>
</comment>
<reference evidence="6 7" key="1">
    <citation type="journal article" date="2023" name="bioRxiv">
        <title>Genome report: Whole genome sequence and annotation of Penstemon davidsonii.</title>
        <authorList>
            <person name="Ostevik K.L."/>
            <person name="Alabady M."/>
            <person name="Zhang M."/>
            <person name="Rausher M.D."/>
        </authorList>
    </citation>
    <scope>NUCLEOTIDE SEQUENCE [LARGE SCALE GENOMIC DNA]</scope>
    <source>
        <strain evidence="6">DNT005</strain>
        <tissue evidence="6">Whole leaf</tissue>
    </source>
</reference>
<dbReference type="Pfam" id="PF04564">
    <property type="entry name" value="U-box"/>
    <property type="match status" value="1"/>
</dbReference>
<dbReference type="EMBL" id="JAYDYQ010001087">
    <property type="protein sequence ID" value="KAK4491520.1"/>
    <property type="molecule type" value="Genomic_DNA"/>
</dbReference>
<dbReference type="InterPro" id="IPR045185">
    <property type="entry name" value="PUB22/23/24-like"/>
</dbReference>
<proteinExistence type="predicted"/>
<accession>A0ABR0DQN9</accession>
<keyword evidence="7" id="KW-1185">Reference proteome</keyword>
<evidence type="ECO:0000256" key="1">
    <source>
        <dbReference type="ARBA" id="ARBA00004906"/>
    </source>
</evidence>
<comment type="caution">
    <text evidence="6">The sequence shown here is derived from an EMBL/GenBank/DDBJ whole genome shotgun (WGS) entry which is preliminary data.</text>
</comment>
<gene>
    <name evidence="6" type="ORF">RD792_002271</name>
</gene>
<evidence type="ECO:0000256" key="4">
    <source>
        <dbReference type="RuleBase" id="RU369093"/>
    </source>
</evidence>
<dbReference type="InterPro" id="IPR045210">
    <property type="entry name" value="RING-Ubox_PUB"/>
</dbReference>
<protein>
    <recommendedName>
        <fullName evidence="4 5">U-box domain-containing protein</fullName>
        <ecNumber evidence="4">2.3.2.27</ecNumber>
    </recommendedName>
    <alternativeName>
        <fullName evidence="4">RING-type E3 ubiquitin transferase PUB</fullName>
    </alternativeName>
</protein>
<evidence type="ECO:0000259" key="5">
    <source>
        <dbReference type="PROSITE" id="PS51698"/>
    </source>
</evidence>
<evidence type="ECO:0000313" key="7">
    <source>
        <dbReference type="Proteomes" id="UP001291926"/>
    </source>
</evidence>
<comment type="pathway">
    <text evidence="1 4">Protein modification; protein ubiquitination.</text>
</comment>
<dbReference type="InterPro" id="IPR003613">
    <property type="entry name" value="Ubox_domain"/>
</dbReference>